<keyword evidence="1" id="KW-0812">Transmembrane</keyword>
<protein>
    <submittedName>
        <fullName evidence="2">Metal-dependent hydrolase</fullName>
    </submittedName>
</protein>
<feature type="transmembrane region" description="Helical" evidence="1">
    <location>
        <begin position="212"/>
        <end position="229"/>
    </location>
</feature>
<keyword evidence="1" id="KW-1133">Transmembrane helix</keyword>
<gene>
    <name evidence="2" type="ORF">M5X12_23710</name>
</gene>
<dbReference type="GO" id="GO:0016787">
    <property type="term" value="F:hydrolase activity"/>
    <property type="evidence" value="ECO:0007669"/>
    <property type="project" value="UniProtKB-KW"/>
</dbReference>
<dbReference type="EMBL" id="JAMDNP010000057">
    <property type="protein sequence ID" value="MCY9763520.1"/>
    <property type="molecule type" value="Genomic_DNA"/>
</dbReference>
<keyword evidence="2" id="KW-0378">Hydrolase</keyword>
<dbReference type="PANTHER" id="PTHR35531">
    <property type="entry name" value="INNER MEMBRANE PROTEIN YBCI-RELATED"/>
    <property type="match status" value="1"/>
</dbReference>
<reference evidence="2 3" key="1">
    <citation type="submission" date="2022-05" db="EMBL/GenBank/DDBJ databases">
        <title>Genome Sequencing of Bee-Associated Microbes.</title>
        <authorList>
            <person name="Dunlap C."/>
        </authorList>
    </citation>
    <scope>NUCLEOTIDE SEQUENCE [LARGE SCALE GENOMIC DNA]</scope>
    <source>
        <strain evidence="2 3">NRRL B-04010</strain>
    </source>
</reference>
<proteinExistence type="predicted"/>
<accession>A0ABT4H3K3</accession>
<dbReference type="PANTHER" id="PTHR35531:SF1">
    <property type="entry name" value="INNER MEMBRANE PROTEIN YBCI-RELATED"/>
    <property type="match status" value="1"/>
</dbReference>
<keyword evidence="1" id="KW-0472">Membrane</keyword>
<name>A0ABT4H3K3_PAEAL</name>
<dbReference type="Pfam" id="PF04307">
    <property type="entry name" value="YdjM"/>
    <property type="match status" value="1"/>
</dbReference>
<comment type="caution">
    <text evidence="2">The sequence shown here is derived from an EMBL/GenBank/DDBJ whole genome shotgun (WGS) entry which is preliminary data.</text>
</comment>
<feature type="transmembrane region" description="Helical" evidence="1">
    <location>
        <begin position="105"/>
        <end position="125"/>
    </location>
</feature>
<feature type="transmembrane region" description="Helical" evidence="1">
    <location>
        <begin position="145"/>
        <end position="162"/>
    </location>
</feature>
<feature type="transmembrane region" description="Helical" evidence="1">
    <location>
        <begin position="81"/>
        <end position="98"/>
    </location>
</feature>
<organism evidence="2 3">
    <name type="scientific">Paenibacillus alvei</name>
    <name type="common">Bacillus alvei</name>
    <dbReference type="NCBI Taxonomy" id="44250"/>
    <lineage>
        <taxon>Bacteria</taxon>
        <taxon>Bacillati</taxon>
        <taxon>Bacillota</taxon>
        <taxon>Bacilli</taxon>
        <taxon>Bacillales</taxon>
        <taxon>Paenibacillaceae</taxon>
        <taxon>Paenibacillus</taxon>
    </lineage>
</organism>
<evidence type="ECO:0000256" key="1">
    <source>
        <dbReference type="SAM" id="Phobius"/>
    </source>
</evidence>
<keyword evidence="3" id="KW-1185">Reference proteome</keyword>
<dbReference type="InterPro" id="IPR007404">
    <property type="entry name" value="YdjM-like"/>
</dbReference>
<evidence type="ECO:0000313" key="2">
    <source>
        <dbReference type="EMBL" id="MCY9763520.1"/>
    </source>
</evidence>
<feature type="transmembrane region" description="Helical" evidence="1">
    <location>
        <begin position="56"/>
        <end position="75"/>
    </location>
</feature>
<dbReference type="RefSeq" id="WP_268598755.1">
    <property type="nucleotide sequence ID" value="NZ_JAMDNQ010000001.1"/>
</dbReference>
<dbReference type="Proteomes" id="UP001527181">
    <property type="component" value="Unassembled WGS sequence"/>
</dbReference>
<evidence type="ECO:0000313" key="3">
    <source>
        <dbReference type="Proteomes" id="UP001527181"/>
    </source>
</evidence>
<sequence length="239" mass="26027">MGRSHLIISTGVTLSLLELANQEINLPIVAVVTISSLLPDIDEPNSLLVRRSIPPCILRILRILLIGVAVSVQILGSGFTPWNTIVSCMIGVVSFISARSMKNLVILLIGIALLLVGETHLWSGIAGSTLIVCSLAPHRGITHSIYGVIGWATILSLLPNTYSPSLWLGGGLSYLTHLLCDMITNHGIRPLPPFNIRFRLNLMGTGTLRGSVVEKICIGLTFILVWFAFLREINWNTLF</sequence>